<dbReference type="EMBL" id="BSOT01000019">
    <property type="protein sequence ID" value="GLR72883.1"/>
    <property type="molecule type" value="Genomic_DNA"/>
</dbReference>
<feature type="domain" description="Enolpyruvate transferase" evidence="17">
    <location>
        <begin position="16"/>
        <end position="417"/>
    </location>
</feature>
<keyword evidence="8" id="KW-0131">Cell cycle</keyword>
<dbReference type="EC" id="2.5.1.7" evidence="12"/>
<evidence type="ECO:0000256" key="4">
    <source>
        <dbReference type="ARBA" id="ARBA00022618"/>
    </source>
</evidence>
<evidence type="ECO:0000256" key="14">
    <source>
        <dbReference type="ARBA" id="ARBA00042443"/>
    </source>
</evidence>
<keyword evidence="9" id="KW-0961">Cell wall biogenesis/degradation</keyword>
<comment type="pathway">
    <text evidence="2">Cell wall biogenesis; peptidoglycan biosynthesis.</text>
</comment>
<reference evidence="18" key="1">
    <citation type="journal article" date="2014" name="Int. J. Syst. Evol. Microbiol.">
        <title>Complete genome sequence of Corynebacterium casei LMG S-19264T (=DSM 44701T), isolated from a smear-ripened cheese.</title>
        <authorList>
            <consortium name="US DOE Joint Genome Institute (JGI-PGF)"/>
            <person name="Walter F."/>
            <person name="Albersmeier A."/>
            <person name="Kalinowski J."/>
            <person name="Ruckert C."/>
        </authorList>
    </citation>
    <scope>NUCLEOTIDE SEQUENCE</scope>
    <source>
        <strain evidence="18">NBRC 110023</strain>
    </source>
</reference>
<keyword evidence="6" id="KW-0133">Cell shape</keyword>
<keyword evidence="5" id="KW-0808">Transferase</keyword>
<evidence type="ECO:0000256" key="6">
    <source>
        <dbReference type="ARBA" id="ARBA00022960"/>
    </source>
</evidence>
<dbReference type="InterPro" id="IPR036968">
    <property type="entry name" value="Enolpyruvate_Tfrase_sf"/>
</dbReference>
<dbReference type="Pfam" id="PF00275">
    <property type="entry name" value="EPSP_synthase"/>
    <property type="match status" value="1"/>
</dbReference>
<dbReference type="CDD" id="cd01555">
    <property type="entry name" value="UdpNAET"/>
    <property type="match status" value="1"/>
</dbReference>
<dbReference type="InterPro" id="IPR050068">
    <property type="entry name" value="MurA_subfamily"/>
</dbReference>
<gene>
    <name evidence="18" type="ORF">GCM10007852_37910</name>
</gene>
<comment type="caution">
    <text evidence="18">The sequence shown here is derived from an EMBL/GenBank/DDBJ whole genome shotgun (WGS) entry which is preliminary data.</text>
</comment>
<dbReference type="GO" id="GO:0019277">
    <property type="term" value="P:UDP-N-acetylgalactosamine biosynthetic process"/>
    <property type="evidence" value="ECO:0007669"/>
    <property type="project" value="InterPro"/>
</dbReference>
<comment type="catalytic activity">
    <reaction evidence="16">
        <text>phosphoenolpyruvate + UDP-N-acetyl-alpha-D-glucosamine = UDP-N-acetyl-3-O-(1-carboxyvinyl)-alpha-D-glucosamine + phosphate</text>
        <dbReference type="Rhea" id="RHEA:18681"/>
        <dbReference type="ChEBI" id="CHEBI:43474"/>
        <dbReference type="ChEBI" id="CHEBI:57705"/>
        <dbReference type="ChEBI" id="CHEBI:58702"/>
        <dbReference type="ChEBI" id="CHEBI:68483"/>
        <dbReference type="EC" id="2.5.1.7"/>
    </reaction>
</comment>
<organism evidence="18 19">
    <name type="scientific">Agaribacter marinus</name>
    <dbReference type="NCBI Taxonomy" id="1431249"/>
    <lineage>
        <taxon>Bacteria</taxon>
        <taxon>Pseudomonadati</taxon>
        <taxon>Pseudomonadota</taxon>
        <taxon>Gammaproteobacteria</taxon>
        <taxon>Alteromonadales</taxon>
        <taxon>Alteromonadaceae</taxon>
        <taxon>Agaribacter</taxon>
    </lineage>
</organism>
<comment type="subcellular location">
    <subcellularLocation>
        <location evidence="1">Cytoplasm</location>
    </subcellularLocation>
</comment>
<dbReference type="Gene3D" id="3.65.10.10">
    <property type="entry name" value="Enolpyruvate transferase domain"/>
    <property type="match status" value="2"/>
</dbReference>
<dbReference type="NCBIfam" id="NF006873">
    <property type="entry name" value="PRK09369.1"/>
    <property type="match status" value="1"/>
</dbReference>
<dbReference type="RefSeq" id="WP_284219303.1">
    <property type="nucleotide sequence ID" value="NZ_BSOT01000019.1"/>
</dbReference>
<evidence type="ECO:0000256" key="2">
    <source>
        <dbReference type="ARBA" id="ARBA00004752"/>
    </source>
</evidence>
<reference evidence="18" key="2">
    <citation type="submission" date="2023-01" db="EMBL/GenBank/DDBJ databases">
        <title>Draft genome sequence of Agaribacter marinus strain NBRC 110023.</title>
        <authorList>
            <person name="Sun Q."/>
            <person name="Mori K."/>
        </authorList>
    </citation>
    <scope>NUCLEOTIDE SEQUENCE</scope>
    <source>
        <strain evidence="18">NBRC 110023</strain>
    </source>
</reference>
<evidence type="ECO:0000256" key="3">
    <source>
        <dbReference type="ARBA" id="ARBA00022490"/>
    </source>
</evidence>
<evidence type="ECO:0000256" key="11">
    <source>
        <dbReference type="ARBA" id="ARBA00038367"/>
    </source>
</evidence>
<dbReference type="GO" id="GO:0008760">
    <property type="term" value="F:UDP-N-acetylglucosamine 1-carboxyvinyltransferase activity"/>
    <property type="evidence" value="ECO:0007669"/>
    <property type="project" value="UniProtKB-EC"/>
</dbReference>
<evidence type="ECO:0000256" key="8">
    <source>
        <dbReference type="ARBA" id="ARBA00023306"/>
    </source>
</evidence>
<sequence>MTQIDIEQINTISLSPATLNGTVKVSGAKNSVLRLMAATLLTEDPVVIQNYPATLLDAQVHKEMLDVLGKSCVVTSDTLVVNETSAPDNYLKWDGRSIRNTLLILGALTARTGKGAVPLPGGCSIGGGGGDRAYDLHVMLLETLGAKVWDEDGYLCAEAPQGGLVGADIHLPIRSTGATENAIIAGSLANGITRIWNPHVRPEILDLIDMLNSMGAEITVYGQEHIEVKGKDSLRGTTHTVIPDNVEALTWLVGAAVTDGEVEILDFPYEHLDIPLFYLRESGAKLYRHNNSLIVKGSKCYPLELSTGPYPGVNSDMQPILAVYSARARGQSKFVDLRFPGRYGYASELNKMGMNSHTDGNMLIIDGGTALKGADVKALDLRAGIALSLAALFAEGETRIHDAWQITRGYDRFAEKMELLGAKIQLK</sequence>
<evidence type="ECO:0000313" key="19">
    <source>
        <dbReference type="Proteomes" id="UP001156601"/>
    </source>
</evidence>
<dbReference type="Proteomes" id="UP001156601">
    <property type="component" value="Unassembled WGS sequence"/>
</dbReference>
<dbReference type="InterPro" id="IPR001986">
    <property type="entry name" value="Enolpyruvate_Tfrase_dom"/>
</dbReference>
<dbReference type="GO" id="GO:0009252">
    <property type="term" value="P:peptidoglycan biosynthetic process"/>
    <property type="evidence" value="ECO:0007669"/>
    <property type="project" value="UniProtKB-KW"/>
</dbReference>
<keyword evidence="19" id="KW-1185">Reference proteome</keyword>
<evidence type="ECO:0000256" key="1">
    <source>
        <dbReference type="ARBA" id="ARBA00004496"/>
    </source>
</evidence>
<keyword evidence="7" id="KW-0573">Peptidoglycan synthesis</keyword>
<keyword evidence="10" id="KW-0670">Pyruvate</keyword>
<name>A0AA37SZT9_9ALTE</name>
<dbReference type="GO" id="GO:0071555">
    <property type="term" value="P:cell wall organization"/>
    <property type="evidence" value="ECO:0007669"/>
    <property type="project" value="UniProtKB-KW"/>
</dbReference>
<dbReference type="InterPro" id="IPR005750">
    <property type="entry name" value="UDP_GlcNAc_COvinyl_MurA"/>
</dbReference>
<protein>
    <recommendedName>
        <fullName evidence="13">UDP-N-acetylglucosamine 1-carboxyvinyltransferase</fullName>
        <ecNumber evidence="12">2.5.1.7</ecNumber>
    </recommendedName>
    <alternativeName>
        <fullName evidence="14">Enoylpyruvate transferase</fullName>
    </alternativeName>
    <alternativeName>
        <fullName evidence="15">UDP-N-acetylglucosamine enolpyruvyl transferase</fullName>
    </alternativeName>
</protein>
<evidence type="ECO:0000259" key="17">
    <source>
        <dbReference type="Pfam" id="PF00275"/>
    </source>
</evidence>
<evidence type="ECO:0000256" key="10">
    <source>
        <dbReference type="ARBA" id="ARBA00023317"/>
    </source>
</evidence>
<evidence type="ECO:0000256" key="9">
    <source>
        <dbReference type="ARBA" id="ARBA00023316"/>
    </source>
</evidence>
<keyword evidence="4" id="KW-0132">Cell division</keyword>
<dbReference type="GO" id="GO:0008360">
    <property type="term" value="P:regulation of cell shape"/>
    <property type="evidence" value="ECO:0007669"/>
    <property type="project" value="UniProtKB-KW"/>
</dbReference>
<proteinExistence type="inferred from homology"/>
<evidence type="ECO:0000256" key="13">
    <source>
        <dbReference type="ARBA" id="ARBA00039754"/>
    </source>
</evidence>
<comment type="similarity">
    <text evidence="11">Belongs to the EPSP synthase family. MurA subfamily.</text>
</comment>
<dbReference type="PANTHER" id="PTHR43783">
    <property type="entry name" value="UDP-N-ACETYLGLUCOSAMINE 1-CARBOXYVINYLTRANSFERASE"/>
    <property type="match status" value="1"/>
</dbReference>
<dbReference type="SUPFAM" id="SSF55205">
    <property type="entry name" value="EPT/RTPC-like"/>
    <property type="match status" value="1"/>
</dbReference>
<dbReference type="InterPro" id="IPR013792">
    <property type="entry name" value="RNA3'P_cycl/enolpyr_Trfase_a/b"/>
</dbReference>
<evidence type="ECO:0000256" key="16">
    <source>
        <dbReference type="ARBA" id="ARBA00047527"/>
    </source>
</evidence>
<accession>A0AA37SZT9</accession>
<dbReference type="GO" id="GO:0051301">
    <property type="term" value="P:cell division"/>
    <property type="evidence" value="ECO:0007669"/>
    <property type="project" value="UniProtKB-KW"/>
</dbReference>
<evidence type="ECO:0000256" key="7">
    <source>
        <dbReference type="ARBA" id="ARBA00022984"/>
    </source>
</evidence>
<evidence type="ECO:0000256" key="15">
    <source>
        <dbReference type="ARBA" id="ARBA00042842"/>
    </source>
</evidence>
<keyword evidence="3" id="KW-0963">Cytoplasm</keyword>
<evidence type="ECO:0000256" key="12">
    <source>
        <dbReference type="ARBA" id="ARBA00039108"/>
    </source>
</evidence>
<evidence type="ECO:0000313" key="18">
    <source>
        <dbReference type="EMBL" id="GLR72883.1"/>
    </source>
</evidence>
<evidence type="ECO:0000256" key="5">
    <source>
        <dbReference type="ARBA" id="ARBA00022679"/>
    </source>
</evidence>
<dbReference type="PANTHER" id="PTHR43783:SF1">
    <property type="entry name" value="UDP-N-ACETYLGLUCOSAMINE 1-CARBOXYVINYLTRANSFERASE"/>
    <property type="match status" value="1"/>
</dbReference>
<dbReference type="AlphaFoldDB" id="A0AA37SZT9"/>
<dbReference type="GO" id="GO:0005737">
    <property type="term" value="C:cytoplasm"/>
    <property type="evidence" value="ECO:0007669"/>
    <property type="project" value="UniProtKB-SubCell"/>
</dbReference>